<reference evidence="2 3" key="1">
    <citation type="journal article" date="2022" name="BMC Genomics">
        <title>Comparative genome analysis of mycobacteria focusing on tRNA and non-coding RNA.</title>
        <authorList>
            <person name="Behra P.R.K."/>
            <person name="Pettersson B.M.F."/>
            <person name="Ramesh M."/>
            <person name="Das S."/>
            <person name="Dasgupta S."/>
            <person name="Kirsebom L.A."/>
        </authorList>
    </citation>
    <scope>NUCLEOTIDE SEQUENCE [LARGE SCALE GENOMIC DNA]</scope>
    <source>
        <strain evidence="2 3">DSM 44078</strain>
    </source>
</reference>
<evidence type="ECO:0008006" key="4">
    <source>
        <dbReference type="Google" id="ProtNLM"/>
    </source>
</evidence>
<keyword evidence="3" id="KW-1185">Reference proteome</keyword>
<feature type="region of interest" description="Disordered" evidence="1">
    <location>
        <begin position="393"/>
        <end position="415"/>
    </location>
</feature>
<sequence length="415" mass="44010">MGHLRRLLKVSIPSAAVALLVGLLAQFVLAQIKPTYTATVTAQIDAQIPVVSGDAYLYQMTAPYLALAQSQTVRQATAHEMGIGWDADRVGENAVVKVSKSPLLLDVTGTAPDRQQALMLATLTVQSLDKESRAQRLQELDRAVAVPSAELESLQQQVAAIDEAFTEKYGYSDPTADGDPVRANLVLRIQDLVNQINRIREGGVNGLSVLAAPDAGSIAATAPVSKSVALFAALLAFIVTAEALAFTRGRFGRRLTMPSAERITSANSMTIETRESTSTGFPPVTAGLIARRASRDQRTMVIVTIRAESTLRTWLAGEVHPELIEVELMTSNWAAKLGDQIGLVIVMACVGENARRAVAQTAKTLSSLGIPSRMVLIPVPGASATTDTATEALANDSAAEPVTASRESNDVDVDS</sequence>
<dbReference type="EMBL" id="JACKTY010000029">
    <property type="protein sequence ID" value="MCV7227167.1"/>
    <property type="molecule type" value="Genomic_DNA"/>
</dbReference>
<dbReference type="Proteomes" id="UP001526201">
    <property type="component" value="Unassembled WGS sequence"/>
</dbReference>
<name>A0ABT3CCF8_9MYCO</name>
<proteinExistence type="predicted"/>
<organism evidence="2 3">
    <name type="scientific">Mycolicibacterium komossense</name>
    <dbReference type="NCBI Taxonomy" id="1779"/>
    <lineage>
        <taxon>Bacteria</taxon>
        <taxon>Bacillati</taxon>
        <taxon>Actinomycetota</taxon>
        <taxon>Actinomycetes</taxon>
        <taxon>Mycobacteriales</taxon>
        <taxon>Mycobacteriaceae</taxon>
        <taxon>Mycolicibacterium</taxon>
    </lineage>
</organism>
<comment type="caution">
    <text evidence="2">The sequence shown here is derived from an EMBL/GenBank/DDBJ whole genome shotgun (WGS) entry which is preliminary data.</text>
</comment>
<evidence type="ECO:0000256" key="1">
    <source>
        <dbReference type="SAM" id="MobiDB-lite"/>
    </source>
</evidence>
<dbReference type="RefSeq" id="WP_264068095.1">
    <property type="nucleotide sequence ID" value="NZ_JACKTY010000029.1"/>
</dbReference>
<protein>
    <recommendedName>
        <fullName evidence="4">Polysaccharide chain length determinant N-terminal domain-containing protein</fullName>
    </recommendedName>
</protein>
<evidence type="ECO:0000313" key="2">
    <source>
        <dbReference type="EMBL" id="MCV7227167.1"/>
    </source>
</evidence>
<accession>A0ABT3CCF8</accession>
<evidence type="ECO:0000313" key="3">
    <source>
        <dbReference type="Proteomes" id="UP001526201"/>
    </source>
</evidence>
<gene>
    <name evidence="2" type="ORF">H7J73_14115</name>
</gene>